<evidence type="ECO:0000313" key="1">
    <source>
        <dbReference type="EMBL" id="CAI6337005.1"/>
    </source>
</evidence>
<dbReference type="AlphaFoldDB" id="A0A9W4UJA8"/>
<gene>
    <name evidence="1" type="ORF">PDIGIT_LOCUS10112</name>
</gene>
<evidence type="ECO:0000313" key="2">
    <source>
        <dbReference type="Proteomes" id="UP001152607"/>
    </source>
</evidence>
<keyword evidence="2" id="KW-1185">Reference proteome</keyword>
<organism evidence="1 2">
    <name type="scientific">Periconia digitata</name>
    <dbReference type="NCBI Taxonomy" id="1303443"/>
    <lineage>
        <taxon>Eukaryota</taxon>
        <taxon>Fungi</taxon>
        <taxon>Dikarya</taxon>
        <taxon>Ascomycota</taxon>
        <taxon>Pezizomycotina</taxon>
        <taxon>Dothideomycetes</taxon>
        <taxon>Pleosporomycetidae</taxon>
        <taxon>Pleosporales</taxon>
        <taxon>Massarineae</taxon>
        <taxon>Periconiaceae</taxon>
        <taxon>Periconia</taxon>
    </lineage>
</organism>
<proteinExistence type="predicted"/>
<accession>A0A9W4UJA8</accession>
<dbReference type="EMBL" id="CAOQHR010000007">
    <property type="protein sequence ID" value="CAI6337005.1"/>
    <property type="molecule type" value="Genomic_DNA"/>
</dbReference>
<sequence>MEQPAPIRPRTTRSDVVQAFEVLSCHTTKERFTIGEGGWSAGQLSAVTQCSYSRVATEVRPV</sequence>
<protein>
    <submittedName>
        <fullName evidence="1">Uncharacterized protein</fullName>
    </submittedName>
</protein>
<reference evidence="1" key="1">
    <citation type="submission" date="2023-01" db="EMBL/GenBank/DDBJ databases">
        <authorList>
            <person name="Van Ghelder C."/>
            <person name="Rancurel C."/>
        </authorList>
    </citation>
    <scope>NUCLEOTIDE SEQUENCE</scope>
    <source>
        <strain evidence="1">CNCM I-4278</strain>
    </source>
</reference>
<name>A0A9W4UJA8_9PLEO</name>
<comment type="caution">
    <text evidence="1">The sequence shown here is derived from an EMBL/GenBank/DDBJ whole genome shotgun (WGS) entry which is preliminary data.</text>
</comment>
<dbReference type="Proteomes" id="UP001152607">
    <property type="component" value="Unassembled WGS sequence"/>
</dbReference>